<dbReference type="Gene3D" id="2.40.30.10">
    <property type="entry name" value="Translation factors"/>
    <property type="match status" value="1"/>
</dbReference>
<reference evidence="2" key="1">
    <citation type="submission" date="2020-10" db="EMBL/GenBank/DDBJ databases">
        <authorList>
            <person name="Gilroy R."/>
        </authorList>
    </citation>
    <scope>NUCLEOTIDE SEQUENCE</scope>
    <source>
        <strain evidence="2">11300</strain>
    </source>
</reference>
<dbReference type="InterPro" id="IPR036188">
    <property type="entry name" value="FAD/NAD-bd_sf"/>
</dbReference>
<name>A0A9D1L8Q5_9FIRM</name>
<dbReference type="SUPFAM" id="SSF160996">
    <property type="entry name" value="HI0933 insert domain-like"/>
    <property type="match status" value="1"/>
</dbReference>
<dbReference type="NCBIfam" id="TIGR00275">
    <property type="entry name" value="aminoacetone oxidase family FAD-binding enzyme"/>
    <property type="match status" value="1"/>
</dbReference>
<dbReference type="PRINTS" id="PR00411">
    <property type="entry name" value="PNDRDTASEI"/>
</dbReference>
<dbReference type="PRINTS" id="PR00368">
    <property type="entry name" value="FADPNR"/>
</dbReference>
<reference evidence="2" key="2">
    <citation type="journal article" date="2021" name="PeerJ">
        <title>Extensive microbial diversity within the chicken gut microbiome revealed by metagenomics and culture.</title>
        <authorList>
            <person name="Gilroy R."/>
            <person name="Ravi A."/>
            <person name="Getino M."/>
            <person name="Pursley I."/>
            <person name="Horton D.L."/>
            <person name="Alikhan N.F."/>
            <person name="Baker D."/>
            <person name="Gharbi K."/>
            <person name="Hall N."/>
            <person name="Watson M."/>
            <person name="Adriaenssens E.M."/>
            <person name="Foster-Nyarko E."/>
            <person name="Jarju S."/>
            <person name="Secka A."/>
            <person name="Antonio M."/>
            <person name="Oren A."/>
            <person name="Chaudhuri R.R."/>
            <person name="La Ragione R."/>
            <person name="Hildebrand F."/>
            <person name="Pallen M.J."/>
        </authorList>
    </citation>
    <scope>NUCLEOTIDE SEQUENCE</scope>
    <source>
        <strain evidence="2">11300</strain>
    </source>
</reference>
<dbReference type="InterPro" id="IPR023166">
    <property type="entry name" value="BaiN-like_dom_sf"/>
</dbReference>
<protein>
    <submittedName>
        <fullName evidence="2">Aminoacetone oxidase family FAD-binding enzyme</fullName>
    </submittedName>
</protein>
<organism evidence="2 3">
    <name type="scientific">Candidatus Fimisoma avicola</name>
    <dbReference type="NCBI Taxonomy" id="2840826"/>
    <lineage>
        <taxon>Bacteria</taxon>
        <taxon>Bacillati</taxon>
        <taxon>Bacillota</taxon>
        <taxon>Clostridia</taxon>
        <taxon>Eubacteriales</taxon>
        <taxon>Candidatus Fimisoma</taxon>
    </lineage>
</organism>
<dbReference type="Gene3D" id="3.50.50.60">
    <property type="entry name" value="FAD/NAD(P)-binding domain"/>
    <property type="match status" value="2"/>
</dbReference>
<dbReference type="Pfam" id="PF03486">
    <property type="entry name" value="HI0933_like"/>
    <property type="match status" value="1"/>
</dbReference>
<evidence type="ECO:0000259" key="1">
    <source>
        <dbReference type="Pfam" id="PF03486"/>
    </source>
</evidence>
<accession>A0A9D1L8Q5</accession>
<dbReference type="Gene3D" id="1.10.8.260">
    <property type="entry name" value="HI0933 insert domain-like"/>
    <property type="match status" value="1"/>
</dbReference>
<dbReference type="Proteomes" id="UP000824091">
    <property type="component" value="Unassembled WGS sequence"/>
</dbReference>
<dbReference type="SUPFAM" id="SSF51905">
    <property type="entry name" value="FAD/NAD(P)-binding domain"/>
    <property type="match status" value="1"/>
</dbReference>
<dbReference type="Pfam" id="PF13450">
    <property type="entry name" value="NAD_binding_8"/>
    <property type="match status" value="1"/>
</dbReference>
<dbReference type="InterPro" id="IPR057661">
    <property type="entry name" value="RsdA/BaiN/AoA(So)_Rossmann"/>
</dbReference>
<feature type="domain" description="RsdA/BaiN/AoA(So)-like Rossmann fold-like" evidence="1">
    <location>
        <begin position="69"/>
        <end position="419"/>
    </location>
</feature>
<proteinExistence type="predicted"/>
<gene>
    <name evidence="2" type="ORF">IAD16_06745</name>
</gene>
<dbReference type="EMBL" id="DVMO01000101">
    <property type="protein sequence ID" value="HIU28056.1"/>
    <property type="molecule type" value="Genomic_DNA"/>
</dbReference>
<dbReference type="PANTHER" id="PTHR42887">
    <property type="entry name" value="OS12G0638800 PROTEIN"/>
    <property type="match status" value="1"/>
</dbReference>
<evidence type="ECO:0000313" key="2">
    <source>
        <dbReference type="EMBL" id="HIU28056.1"/>
    </source>
</evidence>
<dbReference type="PANTHER" id="PTHR42887:SF2">
    <property type="entry name" value="OS12G0638800 PROTEIN"/>
    <property type="match status" value="1"/>
</dbReference>
<dbReference type="InterPro" id="IPR004792">
    <property type="entry name" value="BaiN-like"/>
</dbReference>
<comment type="caution">
    <text evidence="2">The sequence shown here is derived from an EMBL/GenBank/DDBJ whole genome shotgun (WGS) entry which is preliminary data.</text>
</comment>
<sequence length="430" mass="45182">MGKYSDTGCYDAVMIGAGPAGLAAAITLKRTAPDARVLLLEKMHGPARKLSASGNGRGNLSNVKCEDLEEVLKFFSETGIALRTDDEGRIYPYSEDARTVTETLIKRAETEGVVILNDTQVVNVEACSGKGTGFRVFVSGKNGDGRHAGGSRPKGQEILRAANVLIATGGKSYGVYGSTGDGYKMAKALGHTVVPPVPGLTAIETAEPLASAAGTRVKGEVSLFKDGDLIFKERGEIQFRDDSISGICVMNMSSMLPAGVSCLDGAGRFAGYMIRINLVPDFSAAALIGFLRENNLQTADDCSDGGGCVRSAAVRIPATLVKKAIAEEVQRRAAKAGRTSLVDMANLLRGFTLTPVGRKGWKEAQVTRGGVAMEEINMLTMESGLVPGLYFAGEVMDYDGPCGGFNLNNAFSTGVRAGKAMGERITAASR</sequence>
<dbReference type="AlphaFoldDB" id="A0A9D1L8Q5"/>
<evidence type="ECO:0000313" key="3">
    <source>
        <dbReference type="Proteomes" id="UP000824091"/>
    </source>
</evidence>